<evidence type="ECO:0000313" key="2">
    <source>
        <dbReference type="EMBL" id="KAJ0217774.1"/>
    </source>
</evidence>
<dbReference type="InterPro" id="IPR000477">
    <property type="entry name" value="RT_dom"/>
</dbReference>
<dbReference type="Proteomes" id="UP000235145">
    <property type="component" value="Unassembled WGS sequence"/>
</dbReference>
<dbReference type="AlphaFoldDB" id="A0A9R1XQ55"/>
<evidence type="ECO:0000259" key="1">
    <source>
        <dbReference type="PROSITE" id="PS50878"/>
    </source>
</evidence>
<dbReference type="PANTHER" id="PTHR33116:SF79">
    <property type="entry name" value="REVERSE TRANSCRIPTASE DOMAIN, ZINC FINGER, CCHC-TYPE-RELATED"/>
    <property type="match status" value="1"/>
</dbReference>
<feature type="domain" description="Reverse transcriptase" evidence="1">
    <location>
        <begin position="1"/>
        <end position="221"/>
    </location>
</feature>
<comment type="caution">
    <text evidence="2">The sequence shown here is derived from an EMBL/GenBank/DDBJ whole genome shotgun (WGS) entry which is preliminary data.</text>
</comment>
<dbReference type="EMBL" id="NBSK02000003">
    <property type="protein sequence ID" value="KAJ0217774.1"/>
    <property type="molecule type" value="Genomic_DNA"/>
</dbReference>
<protein>
    <recommendedName>
        <fullName evidence="1">Reverse transcriptase domain-containing protein</fullName>
    </recommendedName>
</protein>
<proteinExistence type="predicted"/>
<name>A0A9R1XQ55_LACSA</name>
<dbReference type="InterPro" id="IPR043502">
    <property type="entry name" value="DNA/RNA_pol_sf"/>
</dbReference>
<dbReference type="PROSITE" id="PS50878">
    <property type="entry name" value="RT_POL"/>
    <property type="match status" value="1"/>
</dbReference>
<accession>A0A9R1XQ55</accession>
<dbReference type="PANTHER" id="PTHR33116">
    <property type="entry name" value="REVERSE TRANSCRIPTASE ZINC-BINDING DOMAIN-CONTAINING PROTEIN-RELATED-RELATED"/>
    <property type="match status" value="1"/>
</dbReference>
<dbReference type="Pfam" id="PF00078">
    <property type="entry name" value="RVT_1"/>
    <property type="match status" value="1"/>
</dbReference>
<sequence>MFQEIDIVKMSGDINSALVLTVHVSGRSLTIILQLVKGSHTSHTIINAIETIEIFKIVRAETNTSIDEAENGGIGYTTVFLALELVNGSPTEEFQITKGVRQGDPLSPFLFILAMEGLHVPMKGARDKNLIHGIKFPHSRPEISHLFYADDAIFVGEWNHYNLRSLSRILKCFQISLGSKVNFQKSRLIGICTTDYELQCMARTLGCLKSSFLFTYLGVPVGTIMLPKKH</sequence>
<evidence type="ECO:0000313" key="3">
    <source>
        <dbReference type="Proteomes" id="UP000235145"/>
    </source>
</evidence>
<reference evidence="2 3" key="1">
    <citation type="journal article" date="2017" name="Nat. Commun.">
        <title>Genome assembly with in vitro proximity ligation data and whole-genome triplication in lettuce.</title>
        <authorList>
            <person name="Reyes-Chin-Wo S."/>
            <person name="Wang Z."/>
            <person name="Yang X."/>
            <person name="Kozik A."/>
            <person name="Arikit S."/>
            <person name="Song C."/>
            <person name="Xia L."/>
            <person name="Froenicke L."/>
            <person name="Lavelle D.O."/>
            <person name="Truco M.J."/>
            <person name="Xia R."/>
            <person name="Zhu S."/>
            <person name="Xu C."/>
            <person name="Xu H."/>
            <person name="Xu X."/>
            <person name="Cox K."/>
            <person name="Korf I."/>
            <person name="Meyers B.C."/>
            <person name="Michelmore R.W."/>
        </authorList>
    </citation>
    <scope>NUCLEOTIDE SEQUENCE [LARGE SCALE GENOMIC DNA]</scope>
    <source>
        <strain evidence="3">cv. Salinas</strain>
        <tissue evidence="2">Seedlings</tissue>
    </source>
</reference>
<organism evidence="2 3">
    <name type="scientific">Lactuca sativa</name>
    <name type="common">Garden lettuce</name>
    <dbReference type="NCBI Taxonomy" id="4236"/>
    <lineage>
        <taxon>Eukaryota</taxon>
        <taxon>Viridiplantae</taxon>
        <taxon>Streptophyta</taxon>
        <taxon>Embryophyta</taxon>
        <taxon>Tracheophyta</taxon>
        <taxon>Spermatophyta</taxon>
        <taxon>Magnoliopsida</taxon>
        <taxon>eudicotyledons</taxon>
        <taxon>Gunneridae</taxon>
        <taxon>Pentapetalae</taxon>
        <taxon>asterids</taxon>
        <taxon>campanulids</taxon>
        <taxon>Asterales</taxon>
        <taxon>Asteraceae</taxon>
        <taxon>Cichorioideae</taxon>
        <taxon>Cichorieae</taxon>
        <taxon>Lactucinae</taxon>
        <taxon>Lactuca</taxon>
    </lineage>
</organism>
<keyword evidence="3" id="KW-1185">Reference proteome</keyword>
<dbReference type="SUPFAM" id="SSF56672">
    <property type="entry name" value="DNA/RNA polymerases"/>
    <property type="match status" value="1"/>
</dbReference>
<gene>
    <name evidence="2" type="ORF">LSAT_V11C300145720</name>
</gene>